<dbReference type="Gene3D" id="3.40.50.80">
    <property type="entry name" value="Nucleotide-binding domain of ferredoxin-NADP reductase (FNR) module"/>
    <property type="match status" value="1"/>
</dbReference>
<dbReference type="InterPro" id="IPR017927">
    <property type="entry name" value="FAD-bd_FR_type"/>
</dbReference>
<comment type="caution">
    <text evidence="3">The sequence shown here is derived from an EMBL/GenBank/DDBJ whole genome shotgun (WGS) entry which is preliminary data.</text>
</comment>
<evidence type="ECO:0000256" key="1">
    <source>
        <dbReference type="ARBA" id="ARBA00035644"/>
    </source>
</evidence>
<gene>
    <name evidence="3" type="ORF">C5F44_03705</name>
</gene>
<reference evidence="3 4" key="1">
    <citation type="submission" date="2018-03" db="EMBL/GenBank/DDBJ databases">
        <title>Rhodobacter blasticus.</title>
        <authorList>
            <person name="Meyer T.E."/>
            <person name="Miller S."/>
            <person name="Lodha T."/>
            <person name="Gandham S."/>
            <person name="Chintalapati S."/>
            <person name="Chintalapati V.R."/>
        </authorList>
    </citation>
    <scope>NUCLEOTIDE SEQUENCE [LARGE SCALE GENOMIC DNA]</scope>
    <source>
        <strain evidence="3 4">DSM 2131</strain>
    </source>
</reference>
<dbReference type="SUPFAM" id="SSF63380">
    <property type="entry name" value="Riboflavin synthase domain-like"/>
    <property type="match status" value="1"/>
</dbReference>
<evidence type="ECO:0000259" key="2">
    <source>
        <dbReference type="PROSITE" id="PS51384"/>
    </source>
</evidence>
<protein>
    <submittedName>
        <fullName evidence="3">NADPH-dependent ferric siderophore reductase</fullName>
    </submittedName>
</protein>
<feature type="domain" description="FAD-binding FR-type" evidence="2">
    <location>
        <begin position="16"/>
        <end position="122"/>
    </location>
</feature>
<dbReference type="Proteomes" id="UP000241362">
    <property type="component" value="Unassembled WGS sequence"/>
</dbReference>
<dbReference type="InterPro" id="IPR007037">
    <property type="entry name" value="SIP_rossman_dom"/>
</dbReference>
<dbReference type="AlphaFoldDB" id="A0A2T4JE09"/>
<dbReference type="RefSeq" id="WP_107672139.1">
    <property type="nucleotide sequence ID" value="NZ_PZKE01000002.1"/>
</dbReference>
<sequence length="253" mass="27272">MTDTPAPHLQRFRQDPKRRNLTVRSVTQLTPAMIRVVLAGDDLADFQSLAPDDHVKLFLGPDTAEARPQMRDYTPRRFDPVRRELTLDFVDHPGGPAADWARAAQPGDVARIGGPRGSTVITGPVTHWLLIGDETALPAIGRWIEELPAGTPVTSLVAVPSEADRQGFESVARHEAHWIARPLAKAADPGPLLAALSGIELRPGTFAWIAAEAGVAKALRAALIARGMAPNWIKASGYWVQGQADASVKSLDD</sequence>
<dbReference type="InterPro" id="IPR017938">
    <property type="entry name" value="Riboflavin_synthase-like_b-brl"/>
</dbReference>
<evidence type="ECO:0000313" key="3">
    <source>
        <dbReference type="EMBL" id="PTE16131.1"/>
    </source>
</evidence>
<dbReference type="PROSITE" id="PS51384">
    <property type="entry name" value="FAD_FR"/>
    <property type="match status" value="1"/>
</dbReference>
<dbReference type="InterPro" id="IPR039261">
    <property type="entry name" value="FNR_nucleotide-bd"/>
</dbReference>
<name>A0A2T4JE09_FUSBL</name>
<dbReference type="InterPro" id="IPR013113">
    <property type="entry name" value="SIP_FAD-bd"/>
</dbReference>
<comment type="similarity">
    <text evidence="1">Belongs to the SIP oxidoreductase family.</text>
</comment>
<accession>A0A2T4JE09</accession>
<dbReference type="Pfam" id="PF08021">
    <property type="entry name" value="FAD_binding_9"/>
    <property type="match status" value="1"/>
</dbReference>
<organism evidence="3 4">
    <name type="scientific">Fuscovulum blasticum DSM 2131</name>
    <dbReference type="NCBI Taxonomy" id="1188250"/>
    <lineage>
        <taxon>Bacteria</taxon>
        <taxon>Pseudomonadati</taxon>
        <taxon>Pseudomonadota</taxon>
        <taxon>Alphaproteobacteria</taxon>
        <taxon>Rhodobacterales</taxon>
        <taxon>Paracoccaceae</taxon>
        <taxon>Pseudogemmobacter</taxon>
    </lineage>
</organism>
<dbReference type="EMBL" id="PZKE01000002">
    <property type="protein sequence ID" value="PTE16131.1"/>
    <property type="molecule type" value="Genomic_DNA"/>
</dbReference>
<dbReference type="InterPro" id="IPR039374">
    <property type="entry name" value="SIP_fam"/>
</dbReference>
<dbReference type="Gene3D" id="2.40.30.10">
    <property type="entry name" value="Translation factors"/>
    <property type="match status" value="1"/>
</dbReference>
<dbReference type="PANTHER" id="PTHR30157:SF0">
    <property type="entry name" value="NADPH-DEPENDENT FERRIC-CHELATE REDUCTASE"/>
    <property type="match status" value="1"/>
</dbReference>
<dbReference type="Pfam" id="PF04954">
    <property type="entry name" value="SIP"/>
    <property type="match status" value="1"/>
</dbReference>
<dbReference type="GO" id="GO:0016491">
    <property type="term" value="F:oxidoreductase activity"/>
    <property type="evidence" value="ECO:0007669"/>
    <property type="project" value="InterPro"/>
</dbReference>
<proteinExistence type="inferred from homology"/>
<dbReference type="CDD" id="cd06193">
    <property type="entry name" value="siderophore_interacting"/>
    <property type="match status" value="1"/>
</dbReference>
<dbReference type="PANTHER" id="PTHR30157">
    <property type="entry name" value="FERRIC REDUCTASE, NADPH-DEPENDENT"/>
    <property type="match status" value="1"/>
</dbReference>
<evidence type="ECO:0000313" key="4">
    <source>
        <dbReference type="Proteomes" id="UP000241362"/>
    </source>
</evidence>
<keyword evidence="4" id="KW-1185">Reference proteome</keyword>